<name>A0A2J0PTR0_9ENTR</name>
<dbReference type="STRING" id="301102.BFV66_20715"/>
<proteinExistence type="predicted"/>
<reference evidence="1 2" key="1">
    <citation type="journal article" date="2017" name="J. Antimicrob. Chemother.">
        <title>Characterization of the population structure, drug resistance mechanisms and plasmids of the community-associated Enterobacter cloacae complex in China.</title>
        <authorList>
            <person name="Zhou K."/>
            <person name="Yu W."/>
            <person name="Cao X."/>
            <person name="Shen P."/>
            <person name="Lu H."/>
            <person name="Luo Q."/>
            <person name="Rossen J.W.A."/>
            <person name="Xiao Y."/>
        </authorList>
    </citation>
    <scope>NUCLEOTIDE SEQUENCE [LARGE SCALE GENOMIC DNA]</scope>
    <source>
        <strain evidence="1 2">ECC904</strain>
    </source>
</reference>
<evidence type="ECO:0000313" key="1">
    <source>
        <dbReference type="EMBL" id="PJD79235.1"/>
    </source>
</evidence>
<dbReference type="KEGG" id="ehm:AB284_03865"/>
<evidence type="ECO:0000313" key="2">
    <source>
        <dbReference type="Proteomes" id="UP000229974"/>
    </source>
</evidence>
<dbReference type="AlphaFoldDB" id="A0A2J0PTR0"/>
<comment type="caution">
    <text evidence="1">The sequence shown here is derived from an EMBL/GenBank/DDBJ whole genome shotgun (WGS) entry which is preliminary data.</text>
</comment>
<protein>
    <submittedName>
        <fullName evidence="1">Uncharacterized protein</fullName>
    </submittedName>
</protein>
<dbReference type="Proteomes" id="UP000229974">
    <property type="component" value="Unassembled WGS sequence"/>
</dbReference>
<organism evidence="1 2">
    <name type="scientific">Enterobacter hormaechei</name>
    <dbReference type="NCBI Taxonomy" id="158836"/>
    <lineage>
        <taxon>Bacteria</taxon>
        <taxon>Pseudomonadati</taxon>
        <taxon>Pseudomonadota</taxon>
        <taxon>Gammaproteobacteria</taxon>
        <taxon>Enterobacterales</taxon>
        <taxon>Enterobacteriaceae</taxon>
        <taxon>Enterobacter</taxon>
        <taxon>Enterobacter cloacae complex</taxon>
    </lineage>
</organism>
<gene>
    <name evidence="1" type="ORF">B9Q30_23255</name>
</gene>
<accession>A0A2J0PTR0</accession>
<sequence>MSIALYLHLCNVTVGDSHFKTNVKRLKCFQEFADIAPEQALLSLPVTGMRVNMLKLDSILADSRPQNLIHCTKGATDNTCKKISKMGKA</sequence>
<dbReference type="EMBL" id="NEEW01000015">
    <property type="protein sequence ID" value="PJD79235.1"/>
    <property type="molecule type" value="Genomic_DNA"/>
</dbReference>